<dbReference type="GO" id="GO:0006269">
    <property type="term" value="P:DNA replication, synthesis of primer"/>
    <property type="evidence" value="ECO:0007669"/>
    <property type="project" value="UniProtKB-UniRule"/>
</dbReference>
<evidence type="ECO:0000256" key="10">
    <source>
        <dbReference type="ARBA" id="ARBA00023125"/>
    </source>
</evidence>
<dbReference type="PANTHER" id="PTHR30313:SF2">
    <property type="entry name" value="DNA PRIMASE"/>
    <property type="match status" value="1"/>
</dbReference>
<dbReference type="InterPro" id="IPR002694">
    <property type="entry name" value="Znf_CHC2"/>
</dbReference>
<comment type="subunit">
    <text evidence="12">Monomer. Interacts with DnaB.</text>
</comment>
<dbReference type="SMART" id="SM00493">
    <property type="entry name" value="TOPRIM"/>
    <property type="match status" value="1"/>
</dbReference>
<dbReference type="Gene3D" id="3.40.1360.10">
    <property type="match status" value="1"/>
</dbReference>
<dbReference type="Pfam" id="PF13155">
    <property type="entry name" value="Toprim_2"/>
    <property type="match status" value="1"/>
</dbReference>
<dbReference type="GO" id="GO:0000428">
    <property type="term" value="C:DNA-directed RNA polymerase complex"/>
    <property type="evidence" value="ECO:0007669"/>
    <property type="project" value="UniProtKB-KW"/>
</dbReference>
<accession>A0A538TSV2</accession>
<evidence type="ECO:0000313" key="17">
    <source>
        <dbReference type="EMBL" id="TMQ66699.1"/>
    </source>
</evidence>
<dbReference type="Proteomes" id="UP000317691">
    <property type="component" value="Unassembled WGS sequence"/>
</dbReference>
<keyword evidence="9" id="KW-0460">Magnesium</keyword>
<dbReference type="Pfam" id="PF08275">
    <property type="entry name" value="DNAG_N"/>
    <property type="match status" value="1"/>
</dbReference>
<reference evidence="17 18" key="1">
    <citation type="journal article" date="2019" name="Nat. Microbiol.">
        <title>Mediterranean grassland soil C-N compound turnover is dependent on rainfall and depth, and is mediated by genomically divergent microorganisms.</title>
        <authorList>
            <person name="Diamond S."/>
            <person name="Andeer P.F."/>
            <person name="Li Z."/>
            <person name="Crits-Christoph A."/>
            <person name="Burstein D."/>
            <person name="Anantharaman K."/>
            <person name="Lane K.R."/>
            <person name="Thomas B.C."/>
            <person name="Pan C."/>
            <person name="Northen T.R."/>
            <person name="Banfield J.F."/>
        </authorList>
    </citation>
    <scope>NUCLEOTIDE SEQUENCE [LARGE SCALE GENOMIC DNA]</scope>
    <source>
        <strain evidence="17">WS_9</strain>
    </source>
</reference>
<evidence type="ECO:0000256" key="1">
    <source>
        <dbReference type="ARBA" id="ARBA00022478"/>
    </source>
</evidence>
<dbReference type="GO" id="GO:0003899">
    <property type="term" value="F:DNA-directed RNA polymerase activity"/>
    <property type="evidence" value="ECO:0007669"/>
    <property type="project" value="UniProtKB-UniRule"/>
</dbReference>
<feature type="region of interest" description="Disordered" evidence="15">
    <location>
        <begin position="427"/>
        <end position="471"/>
    </location>
</feature>
<keyword evidence="11 12" id="KW-0804">Transcription</keyword>
<keyword evidence="8 12" id="KW-0862">Zinc</keyword>
<evidence type="ECO:0000259" key="16">
    <source>
        <dbReference type="PROSITE" id="PS50880"/>
    </source>
</evidence>
<dbReference type="PROSITE" id="PS50880">
    <property type="entry name" value="TOPRIM"/>
    <property type="match status" value="1"/>
</dbReference>
<keyword evidence="7 12" id="KW-0863">Zinc-finger</keyword>
<keyword evidence="5 12" id="KW-0235">DNA replication</keyword>
<gene>
    <name evidence="12 17" type="primary">dnaG</name>
    <name evidence="17" type="ORF">E6K79_01965</name>
</gene>
<feature type="zinc finger region" description="CHC2-type" evidence="12 14">
    <location>
        <begin position="40"/>
        <end position="64"/>
    </location>
</feature>
<evidence type="ECO:0000256" key="13">
    <source>
        <dbReference type="PIRNR" id="PIRNR002811"/>
    </source>
</evidence>
<name>A0A538TSV2_UNCEI</name>
<dbReference type="GO" id="GO:0005737">
    <property type="term" value="C:cytoplasm"/>
    <property type="evidence" value="ECO:0007669"/>
    <property type="project" value="TreeGrafter"/>
</dbReference>
<comment type="function">
    <text evidence="12 13">RNA polymerase that catalyzes the synthesis of short RNA molecules used as primers for DNA polymerase during DNA replication.</text>
</comment>
<dbReference type="Gene3D" id="3.90.580.10">
    <property type="entry name" value="Zinc finger, CHC2-type domain"/>
    <property type="match status" value="1"/>
</dbReference>
<keyword evidence="4 12" id="KW-0548">Nucleotidyltransferase</keyword>
<proteinExistence type="inferred from homology"/>
<feature type="domain" description="Toprim" evidence="16">
    <location>
        <begin position="255"/>
        <end position="336"/>
    </location>
</feature>
<dbReference type="FunFam" id="3.90.580.10:FF:000001">
    <property type="entry name" value="DNA primase"/>
    <property type="match status" value="1"/>
</dbReference>
<comment type="catalytic activity">
    <reaction evidence="12">
        <text>ssDNA + n NTP = ssDNA/pppN(pN)n-1 hybrid + (n-1) diphosphate.</text>
        <dbReference type="EC" id="2.7.7.101"/>
    </reaction>
</comment>
<dbReference type="Pfam" id="PF01807">
    <property type="entry name" value="Zn_ribbon_DnaG"/>
    <property type="match status" value="1"/>
</dbReference>
<dbReference type="InterPro" id="IPR036977">
    <property type="entry name" value="DNA_primase_Znf_CHC2"/>
</dbReference>
<dbReference type="InterPro" id="IPR030846">
    <property type="entry name" value="DnaG_bac"/>
</dbReference>
<dbReference type="InterPro" id="IPR013264">
    <property type="entry name" value="DNAG_N"/>
</dbReference>
<dbReference type="AlphaFoldDB" id="A0A538TSV2"/>
<dbReference type="GO" id="GO:0008270">
    <property type="term" value="F:zinc ion binding"/>
    <property type="evidence" value="ECO:0007669"/>
    <property type="project" value="UniProtKB-UniRule"/>
</dbReference>
<evidence type="ECO:0000256" key="5">
    <source>
        <dbReference type="ARBA" id="ARBA00022705"/>
    </source>
</evidence>
<dbReference type="Gene3D" id="3.90.980.10">
    <property type="entry name" value="DNA primase, catalytic core, N-terminal domain"/>
    <property type="match status" value="1"/>
</dbReference>
<feature type="compositionally biased region" description="Low complexity" evidence="15">
    <location>
        <begin position="437"/>
        <end position="464"/>
    </location>
</feature>
<dbReference type="GO" id="GO:0003677">
    <property type="term" value="F:DNA binding"/>
    <property type="evidence" value="ECO:0007669"/>
    <property type="project" value="UniProtKB-KW"/>
</dbReference>
<comment type="caution">
    <text evidence="17">The sequence shown here is derived from an EMBL/GenBank/DDBJ whole genome shotgun (WGS) entry which is preliminary data.</text>
</comment>
<keyword evidence="3 12" id="KW-0808">Transferase</keyword>
<dbReference type="HAMAP" id="MF_00974">
    <property type="entry name" value="DNA_primase_DnaG"/>
    <property type="match status" value="1"/>
</dbReference>
<evidence type="ECO:0000256" key="14">
    <source>
        <dbReference type="PIRSR" id="PIRSR002811-1"/>
    </source>
</evidence>
<evidence type="ECO:0000256" key="2">
    <source>
        <dbReference type="ARBA" id="ARBA00022515"/>
    </source>
</evidence>
<comment type="cofactor">
    <cofactor evidence="12 13 14">
        <name>Zn(2+)</name>
        <dbReference type="ChEBI" id="CHEBI:29105"/>
    </cofactor>
    <text evidence="12 13 14">Binds 1 zinc ion per monomer.</text>
</comment>
<dbReference type="InterPro" id="IPR006295">
    <property type="entry name" value="DNA_primase_DnaG"/>
</dbReference>
<dbReference type="SUPFAM" id="SSF56731">
    <property type="entry name" value="DNA primase core"/>
    <property type="match status" value="1"/>
</dbReference>
<dbReference type="InterPro" id="IPR037068">
    <property type="entry name" value="DNA_primase_core_N_sf"/>
</dbReference>
<evidence type="ECO:0000256" key="9">
    <source>
        <dbReference type="ARBA" id="ARBA00022842"/>
    </source>
</evidence>
<evidence type="ECO:0000256" key="15">
    <source>
        <dbReference type="SAM" id="MobiDB-lite"/>
    </source>
</evidence>
<dbReference type="InterPro" id="IPR050219">
    <property type="entry name" value="DnaG_primase"/>
</dbReference>
<protein>
    <recommendedName>
        <fullName evidence="12 13">DNA primase</fullName>
        <ecNumber evidence="12">2.7.7.101</ecNumber>
    </recommendedName>
</protein>
<dbReference type="PANTHER" id="PTHR30313">
    <property type="entry name" value="DNA PRIMASE"/>
    <property type="match status" value="1"/>
</dbReference>
<dbReference type="NCBIfam" id="TIGR01391">
    <property type="entry name" value="dnaG"/>
    <property type="match status" value="1"/>
</dbReference>
<dbReference type="EMBL" id="VBOZ01000008">
    <property type="protein sequence ID" value="TMQ66699.1"/>
    <property type="molecule type" value="Genomic_DNA"/>
</dbReference>
<dbReference type="SMART" id="SM00400">
    <property type="entry name" value="ZnF_CHCC"/>
    <property type="match status" value="1"/>
</dbReference>
<dbReference type="EC" id="2.7.7.101" evidence="12"/>
<organism evidence="17 18">
    <name type="scientific">Eiseniibacteriota bacterium</name>
    <dbReference type="NCBI Taxonomy" id="2212470"/>
    <lineage>
        <taxon>Bacteria</taxon>
        <taxon>Candidatus Eiseniibacteriota</taxon>
    </lineage>
</organism>
<keyword evidence="10 12" id="KW-0238">DNA-binding</keyword>
<dbReference type="SUPFAM" id="SSF57783">
    <property type="entry name" value="Zinc beta-ribbon"/>
    <property type="match status" value="1"/>
</dbReference>
<comment type="domain">
    <text evidence="12">Contains an N-terminal zinc-binding domain, a central core domain that contains the primase activity, and a C-terminal DnaB-binding domain.</text>
</comment>
<dbReference type="InterPro" id="IPR034151">
    <property type="entry name" value="TOPRIM_DnaG_bac"/>
</dbReference>
<sequence>MTARSAEEAKEEVRAASDIVQIVGERVPLRRMGRAWKGLCPFHSEKTPSFTVNSERQMWHCFGCNKGGDVFSFLMEIDKVTFPEALAVLAERAGIELPTSGRGAGDGKRDRLYQANALANDFFRASLREPGGAKARAYLAGRGFDDAILDRFQVGWAPEGWDSLSAALGKLLPPTVLEEAGLLLRRENGTHYDRFRGRVTFPIEAAAGRVAGFGARSIAQEESPKYINSPESPVYRKGGLLFGLPLARAEIRDRKRIIVAEGYLDVMRLRAAGYPNAVSTCGTALTTEQARALSRFEAEVLLVYDGDDAGVRAADRALDSLLIAGLQVRVLILPDGEDPDSFIAKRGAAAFEDLQKTAGDVAAFLASAALAGEGQNPSPEARVKRYVELLAKVDDPIRRRLMLRRGSAAFGIEEEVLLEALSKRRGSRRFSGGGRGSDSVGASQPRPVASGPGSAPSATARGGSQTVDERPEVLDPIEKELAARCLTEEGAVAEVVANGGVNCFHSTALQALLRSWLQMARAPLPEEIRALTDLEPLARALLAEHSVEEGRTDEMSRRGAQELLARLGERRLRASIHELDQAIRQAERAHDSGSLDRLVAERRDLASKLHGSSHPAVS</sequence>
<keyword evidence="2 12" id="KW-0639">Primosome</keyword>
<dbReference type="PIRSF" id="PIRSF002811">
    <property type="entry name" value="DnaG"/>
    <property type="match status" value="1"/>
</dbReference>
<comment type="similarity">
    <text evidence="12 13">Belongs to the DnaG primase family.</text>
</comment>
<keyword evidence="6 12" id="KW-0479">Metal-binding</keyword>
<dbReference type="InterPro" id="IPR006171">
    <property type="entry name" value="TOPRIM_dom"/>
</dbReference>
<dbReference type="CDD" id="cd03364">
    <property type="entry name" value="TOPRIM_DnaG_primases"/>
    <property type="match status" value="1"/>
</dbReference>
<evidence type="ECO:0000313" key="18">
    <source>
        <dbReference type="Proteomes" id="UP000317691"/>
    </source>
</evidence>
<evidence type="ECO:0000256" key="11">
    <source>
        <dbReference type="ARBA" id="ARBA00023163"/>
    </source>
</evidence>
<evidence type="ECO:0000256" key="12">
    <source>
        <dbReference type="HAMAP-Rule" id="MF_00974"/>
    </source>
</evidence>
<dbReference type="GO" id="GO:1990077">
    <property type="term" value="C:primosome complex"/>
    <property type="evidence" value="ECO:0007669"/>
    <property type="project" value="UniProtKB-KW"/>
</dbReference>
<evidence type="ECO:0000256" key="4">
    <source>
        <dbReference type="ARBA" id="ARBA00022695"/>
    </source>
</evidence>
<evidence type="ECO:0000256" key="8">
    <source>
        <dbReference type="ARBA" id="ARBA00022833"/>
    </source>
</evidence>
<evidence type="ECO:0000256" key="6">
    <source>
        <dbReference type="ARBA" id="ARBA00022723"/>
    </source>
</evidence>
<evidence type="ECO:0000256" key="3">
    <source>
        <dbReference type="ARBA" id="ARBA00022679"/>
    </source>
</evidence>
<evidence type="ECO:0000256" key="7">
    <source>
        <dbReference type="ARBA" id="ARBA00022771"/>
    </source>
</evidence>
<keyword evidence="1 12" id="KW-0240">DNA-directed RNA polymerase</keyword>